<comment type="caution">
    <text evidence="1">The sequence shown here is derived from an EMBL/GenBank/DDBJ whole genome shotgun (WGS) entry which is preliminary data.</text>
</comment>
<organism evidence="1 2">
    <name type="scientific">Pseudolycoriella hygida</name>
    <dbReference type="NCBI Taxonomy" id="35572"/>
    <lineage>
        <taxon>Eukaryota</taxon>
        <taxon>Metazoa</taxon>
        <taxon>Ecdysozoa</taxon>
        <taxon>Arthropoda</taxon>
        <taxon>Hexapoda</taxon>
        <taxon>Insecta</taxon>
        <taxon>Pterygota</taxon>
        <taxon>Neoptera</taxon>
        <taxon>Endopterygota</taxon>
        <taxon>Diptera</taxon>
        <taxon>Nematocera</taxon>
        <taxon>Sciaroidea</taxon>
        <taxon>Sciaridae</taxon>
        <taxon>Pseudolycoriella</taxon>
    </lineage>
</organism>
<name>A0A9Q0N3V7_9DIPT</name>
<reference evidence="1" key="1">
    <citation type="submission" date="2022-07" db="EMBL/GenBank/DDBJ databases">
        <authorList>
            <person name="Trinca V."/>
            <person name="Uliana J.V.C."/>
            <person name="Torres T.T."/>
            <person name="Ward R.J."/>
            <person name="Monesi N."/>
        </authorList>
    </citation>
    <scope>NUCLEOTIDE SEQUENCE</scope>
    <source>
        <strain evidence="1">HSMRA1968</strain>
        <tissue evidence="1">Whole embryos</tissue>
    </source>
</reference>
<dbReference type="EMBL" id="WJQU01000002">
    <property type="protein sequence ID" value="KAJ6643040.1"/>
    <property type="molecule type" value="Genomic_DNA"/>
</dbReference>
<proteinExistence type="predicted"/>
<keyword evidence="2" id="KW-1185">Reference proteome</keyword>
<feature type="non-terminal residue" evidence="1">
    <location>
        <position position="58"/>
    </location>
</feature>
<accession>A0A9Q0N3V7</accession>
<evidence type="ECO:0000313" key="2">
    <source>
        <dbReference type="Proteomes" id="UP001151699"/>
    </source>
</evidence>
<dbReference type="AlphaFoldDB" id="A0A9Q0N3V7"/>
<protein>
    <submittedName>
        <fullName evidence="1">Uncharacterized protein</fullName>
    </submittedName>
</protein>
<dbReference type="Proteomes" id="UP001151699">
    <property type="component" value="Chromosome B"/>
</dbReference>
<gene>
    <name evidence="1" type="ORF">Bhyg_07996</name>
</gene>
<evidence type="ECO:0000313" key="1">
    <source>
        <dbReference type="EMBL" id="KAJ6643040.1"/>
    </source>
</evidence>
<sequence>MADKDKKPFFKFNGPNFNNWKFRMEEKELTKYIEEDLEIITLHATDREYRAHMKKDIP</sequence>